<comment type="caution">
    <text evidence="2">The sequence shown here is derived from an EMBL/GenBank/DDBJ whole genome shotgun (WGS) entry which is preliminary data.</text>
</comment>
<protein>
    <submittedName>
        <fullName evidence="2">Uncharacterized protein</fullName>
    </submittedName>
</protein>
<feature type="region of interest" description="Disordered" evidence="1">
    <location>
        <begin position="98"/>
        <end position="139"/>
    </location>
</feature>
<dbReference type="AlphaFoldDB" id="A0A9D3WB78"/>
<evidence type="ECO:0000256" key="1">
    <source>
        <dbReference type="SAM" id="MobiDB-lite"/>
    </source>
</evidence>
<organism evidence="2 3">
    <name type="scientific">Gossypium stocksii</name>
    <dbReference type="NCBI Taxonomy" id="47602"/>
    <lineage>
        <taxon>Eukaryota</taxon>
        <taxon>Viridiplantae</taxon>
        <taxon>Streptophyta</taxon>
        <taxon>Embryophyta</taxon>
        <taxon>Tracheophyta</taxon>
        <taxon>Spermatophyta</taxon>
        <taxon>Magnoliopsida</taxon>
        <taxon>eudicotyledons</taxon>
        <taxon>Gunneridae</taxon>
        <taxon>Pentapetalae</taxon>
        <taxon>rosids</taxon>
        <taxon>malvids</taxon>
        <taxon>Malvales</taxon>
        <taxon>Malvaceae</taxon>
        <taxon>Malvoideae</taxon>
        <taxon>Gossypium</taxon>
    </lineage>
</organism>
<feature type="compositionally biased region" description="Basic and acidic residues" evidence="1">
    <location>
        <begin position="114"/>
        <end position="139"/>
    </location>
</feature>
<gene>
    <name evidence="2" type="ORF">J1N35_004554</name>
</gene>
<sequence>MISSEEDTDSGKLELHCKKKADYIGTFAVMITASPSVNLQTAAHESFLVTTRSNSAPPSIPHFTVPPSKELPIGNSSESAPSHRNLSSLDLTIVSVGDNTTDLPTTNNIDVVEGNERGDIGREECKGRENDVLDDQTKT</sequence>
<feature type="region of interest" description="Disordered" evidence="1">
    <location>
        <begin position="52"/>
        <end position="84"/>
    </location>
</feature>
<keyword evidence="3" id="KW-1185">Reference proteome</keyword>
<feature type="compositionally biased region" description="Polar residues" evidence="1">
    <location>
        <begin position="74"/>
        <end position="84"/>
    </location>
</feature>
<reference evidence="2 3" key="1">
    <citation type="journal article" date="2021" name="Plant Biotechnol. J.">
        <title>Multi-omics assisted identification of the key and species-specific regulatory components of drought-tolerant mechanisms in Gossypium stocksii.</title>
        <authorList>
            <person name="Yu D."/>
            <person name="Ke L."/>
            <person name="Zhang D."/>
            <person name="Wu Y."/>
            <person name="Sun Y."/>
            <person name="Mei J."/>
            <person name="Sun J."/>
            <person name="Sun Y."/>
        </authorList>
    </citation>
    <scope>NUCLEOTIDE SEQUENCE [LARGE SCALE GENOMIC DNA]</scope>
    <source>
        <strain evidence="3">cv. E1</strain>
        <tissue evidence="2">Leaf</tissue>
    </source>
</reference>
<proteinExistence type="predicted"/>
<dbReference type="Proteomes" id="UP000828251">
    <property type="component" value="Unassembled WGS sequence"/>
</dbReference>
<evidence type="ECO:0000313" key="3">
    <source>
        <dbReference type="Proteomes" id="UP000828251"/>
    </source>
</evidence>
<accession>A0A9D3WB78</accession>
<evidence type="ECO:0000313" key="2">
    <source>
        <dbReference type="EMBL" id="KAH1121394.1"/>
    </source>
</evidence>
<dbReference type="EMBL" id="JAIQCV010000002">
    <property type="protein sequence ID" value="KAH1121394.1"/>
    <property type="molecule type" value="Genomic_DNA"/>
</dbReference>
<feature type="compositionally biased region" description="Polar residues" evidence="1">
    <location>
        <begin position="98"/>
        <end position="109"/>
    </location>
</feature>
<name>A0A9D3WB78_9ROSI</name>